<evidence type="ECO:0000256" key="2">
    <source>
        <dbReference type="ARBA" id="ARBA00022679"/>
    </source>
</evidence>
<dbReference type="STRING" id="1287727.SAMN05443999_105256"/>
<dbReference type="RefSeq" id="WP_093035898.1">
    <property type="nucleotide sequence ID" value="NZ_FOAG01000005.1"/>
</dbReference>
<dbReference type="Pfam" id="PF17042">
    <property type="entry name" value="NBD_C"/>
    <property type="match status" value="1"/>
</dbReference>
<keyword evidence="10" id="KW-1185">Reference proteome</keyword>
<keyword evidence="2" id="KW-0808">Transferase</keyword>
<name>A0A1H7QH16_9RHOB</name>
<dbReference type="SUPFAM" id="SSF142764">
    <property type="entry name" value="YgbK-like"/>
    <property type="match status" value="1"/>
</dbReference>
<evidence type="ECO:0000256" key="4">
    <source>
        <dbReference type="ARBA" id="ARBA00022777"/>
    </source>
</evidence>
<evidence type="ECO:0000259" key="8">
    <source>
        <dbReference type="Pfam" id="PF17042"/>
    </source>
</evidence>
<feature type="domain" description="Four-carbon acid sugar kinase nucleotide binding" evidence="8">
    <location>
        <begin position="273"/>
        <end position="439"/>
    </location>
</feature>
<evidence type="ECO:0000313" key="10">
    <source>
        <dbReference type="Proteomes" id="UP000199582"/>
    </source>
</evidence>
<proteinExistence type="inferred from homology"/>
<dbReference type="InterPro" id="IPR010737">
    <property type="entry name" value="4-carb_acid_sugar_kinase_N"/>
</dbReference>
<keyword evidence="4" id="KW-0418">Kinase</keyword>
<evidence type="ECO:0000256" key="1">
    <source>
        <dbReference type="ARBA" id="ARBA00005715"/>
    </source>
</evidence>
<dbReference type="OrthoDB" id="7686359at2"/>
<dbReference type="Gene3D" id="3.40.980.20">
    <property type="entry name" value="Four-carbon acid sugar kinase, nucleotide binding domain"/>
    <property type="match status" value="1"/>
</dbReference>
<gene>
    <name evidence="9" type="ORF">SAMN05443999_105256</name>
</gene>
<evidence type="ECO:0000259" key="7">
    <source>
        <dbReference type="Pfam" id="PF07005"/>
    </source>
</evidence>
<keyword evidence="6" id="KW-0119">Carbohydrate metabolism</keyword>
<keyword evidence="3" id="KW-0547">Nucleotide-binding</keyword>
<feature type="domain" description="Four-carbon acid sugar kinase N-terminal" evidence="7">
    <location>
        <begin position="7"/>
        <end position="244"/>
    </location>
</feature>
<dbReference type="GO" id="GO:0016301">
    <property type="term" value="F:kinase activity"/>
    <property type="evidence" value="ECO:0007669"/>
    <property type="project" value="UniProtKB-KW"/>
</dbReference>
<dbReference type="Gene3D" id="3.40.50.10840">
    <property type="entry name" value="Putative sugar-binding, N-terminal domain"/>
    <property type="match status" value="1"/>
</dbReference>
<evidence type="ECO:0000256" key="5">
    <source>
        <dbReference type="ARBA" id="ARBA00022840"/>
    </source>
</evidence>
<accession>A0A1H7QH16</accession>
<comment type="similarity">
    <text evidence="1">Belongs to the four-carbon acid sugar kinase family.</text>
</comment>
<protein>
    <submittedName>
        <fullName evidence="9">Uncharacterized conserved protein YgbK, DUF1537 family</fullName>
    </submittedName>
</protein>
<dbReference type="EMBL" id="FOAG01000005">
    <property type="protein sequence ID" value="SEL46587.1"/>
    <property type="molecule type" value="Genomic_DNA"/>
</dbReference>
<organism evidence="9 10">
    <name type="scientific">Roseovarius azorensis</name>
    <dbReference type="NCBI Taxonomy" id="1287727"/>
    <lineage>
        <taxon>Bacteria</taxon>
        <taxon>Pseudomonadati</taxon>
        <taxon>Pseudomonadota</taxon>
        <taxon>Alphaproteobacteria</taxon>
        <taxon>Rhodobacterales</taxon>
        <taxon>Roseobacteraceae</taxon>
        <taxon>Roseovarius</taxon>
    </lineage>
</organism>
<sequence>MTNDLLIAYYGDDFTGSTDVMESLSMNGVQTVLFLDLPTAEQLARFPSARAVGIAGMSRAMSPGWMSKNLPPVYDALKALGAPVCHYKVCSTFDSSPETGSIGRAIEIGRECFGTPTVPVVVGAPALRRYQVFGNLFASVSDATFRIDRHPTMSRHPVTPMTEGDLRCHLAAQTDLDVELMDILALWDDSYRERHADVMRRDPDILFYDVMDQRSLRRSGELIWNAAGGRSLFCAGSSGLEYALVAHWRAQGLVPAAEDLPAPGFDPVERMFVISGSCSPVTGGQIGAALNAGYLGCTIDPANILNPDTRSDVIETVTNACVAGLAEGRNVVAYSAIGAPDAKARALYERNPEAFTRELSQAQGTIFRDTLHRSGLTRAVVAGGDTSGGITGGLGLFALTALAPITPGAPLCRAHAENPKFDGLEIVLKGGQMGDKDFFEHVRKGTK</sequence>
<dbReference type="Pfam" id="PF07005">
    <property type="entry name" value="SBD_N"/>
    <property type="match status" value="1"/>
</dbReference>
<dbReference type="GO" id="GO:0005524">
    <property type="term" value="F:ATP binding"/>
    <property type="evidence" value="ECO:0007669"/>
    <property type="project" value="UniProtKB-KW"/>
</dbReference>
<evidence type="ECO:0000313" key="9">
    <source>
        <dbReference type="EMBL" id="SEL46587.1"/>
    </source>
</evidence>
<dbReference type="InterPro" id="IPR037051">
    <property type="entry name" value="4-carb_acid_sugar_kinase_N_sf"/>
</dbReference>
<evidence type="ECO:0000256" key="3">
    <source>
        <dbReference type="ARBA" id="ARBA00022741"/>
    </source>
</evidence>
<reference evidence="9 10" key="1">
    <citation type="submission" date="2016-10" db="EMBL/GenBank/DDBJ databases">
        <authorList>
            <person name="de Groot N.N."/>
        </authorList>
    </citation>
    <scope>NUCLEOTIDE SEQUENCE [LARGE SCALE GENOMIC DNA]</scope>
    <source>
        <strain evidence="9 10">DSM 100674</strain>
    </source>
</reference>
<dbReference type="AlphaFoldDB" id="A0A1H7QH16"/>
<dbReference type="InterPro" id="IPR031475">
    <property type="entry name" value="NBD_C"/>
</dbReference>
<evidence type="ECO:0000256" key="6">
    <source>
        <dbReference type="ARBA" id="ARBA00023277"/>
    </source>
</evidence>
<dbReference type="Proteomes" id="UP000199582">
    <property type="component" value="Unassembled WGS sequence"/>
</dbReference>
<dbReference type="InterPro" id="IPR042213">
    <property type="entry name" value="NBD_C_sf"/>
</dbReference>
<keyword evidence="5" id="KW-0067">ATP-binding</keyword>